<evidence type="ECO:0000313" key="3">
    <source>
        <dbReference type="Proteomes" id="UP000435036"/>
    </source>
</evidence>
<comment type="caution">
    <text evidence="2">The sequence shown here is derived from an EMBL/GenBank/DDBJ whole genome shotgun (WGS) entry which is preliminary data.</text>
</comment>
<sequence>MWNDRHADRGFFRALINLYWDGNLLFYTASWFLIRFSRKLDLIIPFFNNWLTDFVFVPLIAHFCLIAGNILIGKRYTFKFPLYQLLLLAMLTAFIFEYWAPQYTTYNTYDPFDILAYLAGACYFYAFHQPLILIKLYYAKAENKRIFP</sequence>
<feature type="transmembrane region" description="Helical" evidence="1">
    <location>
        <begin position="80"/>
        <end position="99"/>
    </location>
</feature>
<name>A0A6N8KX86_9SPHI</name>
<proteinExistence type="predicted"/>
<feature type="transmembrane region" description="Helical" evidence="1">
    <location>
        <begin position="12"/>
        <end position="34"/>
    </location>
</feature>
<feature type="transmembrane region" description="Helical" evidence="1">
    <location>
        <begin position="114"/>
        <end position="138"/>
    </location>
</feature>
<dbReference type="EMBL" id="WSQA01000002">
    <property type="protein sequence ID" value="MVZ60871.1"/>
    <property type="molecule type" value="Genomic_DNA"/>
</dbReference>
<keyword evidence="1" id="KW-0472">Membrane</keyword>
<keyword evidence="1" id="KW-1133">Transmembrane helix</keyword>
<dbReference type="AlphaFoldDB" id="A0A6N8KX86"/>
<gene>
    <name evidence="2" type="ORF">GQF63_02430</name>
</gene>
<evidence type="ECO:0000256" key="1">
    <source>
        <dbReference type="SAM" id="Phobius"/>
    </source>
</evidence>
<evidence type="ECO:0000313" key="2">
    <source>
        <dbReference type="EMBL" id="MVZ60871.1"/>
    </source>
</evidence>
<organism evidence="2 3">
    <name type="scientific">Sphingobacterium humi</name>
    <dbReference type="NCBI Taxonomy" id="1796905"/>
    <lineage>
        <taxon>Bacteria</taxon>
        <taxon>Pseudomonadati</taxon>
        <taxon>Bacteroidota</taxon>
        <taxon>Sphingobacteriia</taxon>
        <taxon>Sphingobacteriales</taxon>
        <taxon>Sphingobacteriaceae</taxon>
        <taxon>Sphingobacterium</taxon>
    </lineage>
</organism>
<protein>
    <recommendedName>
        <fullName evidence="4">Magnesium citrate secondary transporter</fullName>
    </recommendedName>
</protein>
<dbReference type="OrthoDB" id="1447802at2"/>
<accession>A0A6N8KX86</accession>
<keyword evidence="3" id="KW-1185">Reference proteome</keyword>
<feature type="transmembrane region" description="Helical" evidence="1">
    <location>
        <begin position="54"/>
        <end position="73"/>
    </location>
</feature>
<evidence type="ECO:0008006" key="4">
    <source>
        <dbReference type="Google" id="ProtNLM"/>
    </source>
</evidence>
<dbReference type="RefSeq" id="WP_160367529.1">
    <property type="nucleotide sequence ID" value="NZ_WSQA01000002.1"/>
</dbReference>
<keyword evidence="1" id="KW-0812">Transmembrane</keyword>
<dbReference type="Proteomes" id="UP000435036">
    <property type="component" value="Unassembled WGS sequence"/>
</dbReference>
<reference evidence="2 3" key="1">
    <citation type="submission" date="2019-12" db="EMBL/GenBank/DDBJ databases">
        <authorList>
            <person name="Dong K."/>
        </authorList>
    </citation>
    <scope>NUCLEOTIDE SEQUENCE [LARGE SCALE GENOMIC DNA]</scope>
    <source>
        <strain evidence="2 3">JCM 31225</strain>
    </source>
</reference>